<dbReference type="InterPro" id="IPR050204">
    <property type="entry name" value="AraC_XylS_family_regulators"/>
</dbReference>
<organism evidence="5">
    <name type="scientific">freshwater metagenome</name>
    <dbReference type="NCBI Taxonomy" id="449393"/>
    <lineage>
        <taxon>unclassified sequences</taxon>
        <taxon>metagenomes</taxon>
        <taxon>ecological metagenomes</taxon>
    </lineage>
</organism>
<accession>A0A6J6T4U7</accession>
<dbReference type="InterPro" id="IPR013656">
    <property type="entry name" value="PAS_4"/>
</dbReference>
<protein>
    <submittedName>
        <fullName evidence="5">Unannotated protein</fullName>
    </submittedName>
</protein>
<dbReference type="InterPro" id="IPR035965">
    <property type="entry name" value="PAS-like_dom_sf"/>
</dbReference>
<dbReference type="Gene3D" id="1.10.10.60">
    <property type="entry name" value="Homeodomain-like"/>
    <property type="match status" value="1"/>
</dbReference>
<evidence type="ECO:0000256" key="2">
    <source>
        <dbReference type="ARBA" id="ARBA00023125"/>
    </source>
</evidence>
<dbReference type="PRINTS" id="PR00032">
    <property type="entry name" value="HTHARAC"/>
</dbReference>
<dbReference type="PROSITE" id="PS00041">
    <property type="entry name" value="HTH_ARAC_FAMILY_1"/>
    <property type="match status" value="1"/>
</dbReference>
<evidence type="ECO:0000256" key="1">
    <source>
        <dbReference type="ARBA" id="ARBA00023015"/>
    </source>
</evidence>
<dbReference type="SMART" id="SM00342">
    <property type="entry name" value="HTH_ARAC"/>
    <property type="match status" value="1"/>
</dbReference>
<dbReference type="InterPro" id="IPR000014">
    <property type="entry name" value="PAS"/>
</dbReference>
<dbReference type="Pfam" id="PF12833">
    <property type="entry name" value="HTH_18"/>
    <property type="match status" value="1"/>
</dbReference>
<dbReference type="InterPro" id="IPR020449">
    <property type="entry name" value="Tscrpt_reg_AraC-type_HTH"/>
</dbReference>
<keyword evidence="1" id="KW-0805">Transcription regulation</keyword>
<dbReference type="PROSITE" id="PS01124">
    <property type="entry name" value="HTH_ARAC_FAMILY_2"/>
    <property type="match status" value="1"/>
</dbReference>
<evidence type="ECO:0000256" key="3">
    <source>
        <dbReference type="ARBA" id="ARBA00023163"/>
    </source>
</evidence>
<gene>
    <name evidence="5" type="ORF">UFOPK2786_00835</name>
</gene>
<evidence type="ECO:0000259" key="4">
    <source>
        <dbReference type="PROSITE" id="PS01124"/>
    </source>
</evidence>
<dbReference type="InterPro" id="IPR009057">
    <property type="entry name" value="Homeodomain-like_sf"/>
</dbReference>
<dbReference type="PANTHER" id="PTHR46796:SF13">
    <property type="entry name" value="HTH-TYPE TRANSCRIPTIONAL ACTIVATOR RHAS"/>
    <property type="match status" value="1"/>
</dbReference>
<dbReference type="InterPro" id="IPR018062">
    <property type="entry name" value="HTH_AraC-typ_CS"/>
</dbReference>
<dbReference type="CDD" id="cd00130">
    <property type="entry name" value="PAS"/>
    <property type="match status" value="1"/>
</dbReference>
<reference evidence="5" key="1">
    <citation type="submission" date="2020-05" db="EMBL/GenBank/DDBJ databases">
        <authorList>
            <person name="Chiriac C."/>
            <person name="Salcher M."/>
            <person name="Ghai R."/>
            <person name="Kavagutti S V."/>
        </authorList>
    </citation>
    <scope>NUCLEOTIDE SEQUENCE</scope>
</reference>
<keyword evidence="2" id="KW-0238">DNA-binding</keyword>
<dbReference type="GO" id="GO:0003700">
    <property type="term" value="F:DNA-binding transcription factor activity"/>
    <property type="evidence" value="ECO:0007669"/>
    <property type="project" value="InterPro"/>
</dbReference>
<sequence length="231" mass="24991">MFIELVEAMPQLMGSLKGLDGRYRYVNSGFGLRVGREPSSIIGSTVHDLFAGDLAQSYASQDESVLTSGRPLSSHLELIVRADGSLGWYVTSKSTIEHADEVIGLAALSIDLNSQLQSAHAGLAAAIAAIRHEVDRPWRVADLARIANLSPVQLERQCHRTLGLPPRSLIQRLRLEHAVHLITTTGATLGEIAAACGFYDQSSFTRQFRFVLGLTPGAYRTAAPRTQRSGG</sequence>
<dbReference type="NCBIfam" id="TIGR00229">
    <property type="entry name" value="sensory_box"/>
    <property type="match status" value="1"/>
</dbReference>
<name>A0A6J6T4U7_9ZZZZ</name>
<dbReference type="GO" id="GO:0043565">
    <property type="term" value="F:sequence-specific DNA binding"/>
    <property type="evidence" value="ECO:0007669"/>
    <property type="project" value="InterPro"/>
</dbReference>
<dbReference type="Pfam" id="PF08448">
    <property type="entry name" value="PAS_4"/>
    <property type="match status" value="1"/>
</dbReference>
<feature type="domain" description="HTH araC/xylS-type" evidence="4">
    <location>
        <begin position="124"/>
        <end position="222"/>
    </location>
</feature>
<dbReference type="PANTHER" id="PTHR46796">
    <property type="entry name" value="HTH-TYPE TRANSCRIPTIONAL ACTIVATOR RHAS-RELATED"/>
    <property type="match status" value="1"/>
</dbReference>
<dbReference type="EMBL" id="CAEZYW010000112">
    <property type="protein sequence ID" value="CAB4742166.1"/>
    <property type="molecule type" value="Genomic_DNA"/>
</dbReference>
<dbReference type="SUPFAM" id="SSF55785">
    <property type="entry name" value="PYP-like sensor domain (PAS domain)"/>
    <property type="match status" value="1"/>
</dbReference>
<dbReference type="InterPro" id="IPR018060">
    <property type="entry name" value="HTH_AraC"/>
</dbReference>
<evidence type="ECO:0000313" key="5">
    <source>
        <dbReference type="EMBL" id="CAB4742166.1"/>
    </source>
</evidence>
<dbReference type="Gene3D" id="3.30.450.20">
    <property type="entry name" value="PAS domain"/>
    <property type="match status" value="1"/>
</dbReference>
<keyword evidence="3" id="KW-0804">Transcription</keyword>
<dbReference type="SUPFAM" id="SSF46689">
    <property type="entry name" value="Homeodomain-like"/>
    <property type="match status" value="1"/>
</dbReference>
<proteinExistence type="predicted"/>
<dbReference type="AlphaFoldDB" id="A0A6J6T4U7"/>